<organism evidence="2 3">
    <name type="scientific">Nyssa sinensis</name>
    <dbReference type="NCBI Taxonomy" id="561372"/>
    <lineage>
        <taxon>Eukaryota</taxon>
        <taxon>Viridiplantae</taxon>
        <taxon>Streptophyta</taxon>
        <taxon>Embryophyta</taxon>
        <taxon>Tracheophyta</taxon>
        <taxon>Spermatophyta</taxon>
        <taxon>Magnoliopsida</taxon>
        <taxon>eudicotyledons</taxon>
        <taxon>Gunneridae</taxon>
        <taxon>Pentapetalae</taxon>
        <taxon>asterids</taxon>
        <taxon>Cornales</taxon>
        <taxon>Nyssaceae</taxon>
        <taxon>Nyssa</taxon>
    </lineage>
</organism>
<protein>
    <recommendedName>
        <fullName evidence="1">F-box domain-containing protein</fullName>
    </recommendedName>
</protein>
<dbReference type="NCBIfam" id="TIGR01640">
    <property type="entry name" value="F_box_assoc_1"/>
    <property type="match status" value="1"/>
</dbReference>
<dbReference type="InterPro" id="IPR006527">
    <property type="entry name" value="F-box-assoc_dom_typ1"/>
</dbReference>
<dbReference type="OrthoDB" id="610337at2759"/>
<proteinExistence type="predicted"/>
<dbReference type="PANTHER" id="PTHR31672">
    <property type="entry name" value="BNACNNG10540D PROTEIN"/>
    <property type="match status" value="1"/>
</dbReference>
<dbReference type="InterPro" id="IPR050796">
    <property type="entry name" value="SCF_F-box_component"/>
</dbReference>
<evidence type="ECO:0000259" key="1">
    <source>
        <dbReference type="PROSITE" id="PS50181"/>
    </source>
</evidence>
<dbReference type="Pfam" id="PF07734">
    <property type="entry name" value="FBA_1"/>
    <property type="match status" value="1"/>
</dbReference>
<evidence type="ECO:0000313" key="3">
    <source>
        <dbReference type="Proteomes" id="UP000325577"/>
    </source>
</evidence>
<dbReference type="SMART" id="SM00256">
    <property type="entry name" value="FBOX"/>
    <property type="match status" value="1"/>
</dbReference>
<accession>A0A5J5BNG6</accession>
<evidence type="ECO:0000313" key="2">
    <source>
        <dbReference type="EMBL" id="KAA8544174.1"/>
    </source>
</evidence>
<dbReference type="InterPro" id="IPR036047">
    <property type="entry name" value="F-box-like_dom_sf"/>
</dbReference>
<keyword evidence="3" id="KW-1185">Reference proteome</keyword>
<dbReference type="Proteomes" id="UP000325577">
    <property type="component" value="Linkage Group LG11"/>
</dbReference>
<dbReference type="Pfam" id="PF12937">
    <property type="entry name" value="F-box-like"/>
    <property type="match status" value="1"/>
</dbReference>
<reference evidence="2 3" key="1">
    <citation type="submission" date="2019-09" db="EMBL/GenBank/DDBJ databases">
        <title>A chromosome-level genome assembly of the Chinese tupelo Nyssa sinensis.</title>
        <authorList>
            <person name="Yang X."/>
            <person name="Kang M."/>
            <person name="Yang Y."/>
            <person name="Xiong H."/>
            <person name="Wang M."/>
            <person name="Zhang Z."/>
            <person name="Wang Z."/>
            <person name="Wu H."/>
            <person name="Ma T."/>
            <person name="Liu J."/>
            <person name="Xi Z."/>
        </authorList>
    </citation>
    <scope>NUCLEOTIDE SEQUENCE [LARGE SCALE GENOMIC DNA]</scope>
    <source>
        <strain evidence="2">J267</strain>
        <tissue evidence="2">Leaf</tissue>
    </source>
</reference>
<dbReference type="AlphaFoldDB" id="A0A5J5BNG6"/>
<dbReference type="EMBL" id="CM018034">
    <property type="protein sequence ID" value="KAA8544174.1"/>
    <property type="molecule type" value="Genomic_DNA"/>
</dbReference>
<dbReference type="Gene3D" id="1.20.1280.50">
    <property type="match status" value="1"/>
</dbReference>
<name>A0A5J5BNG6_9ASTE</name>
<dbReference type="PANTHER" id="PTHR31672:SF13">
    <property type="entry name" value="F-BOX PROTEIN CPR30-LIKE"/>
    <property type="match status" value="1"/>
</dbReference>
<gene>
    <name evidence="2" type="ORF">F0562_022190</name>
</gene>
<dbReference type="InterPro" id="IPR017451">
    <property type="entry name" value="F-box-assoc_interact_dom"/>
</dbReference>
<dbReference type="PROSITE" id="PS50181">
    <property type="entry name" value="FBOX"/>
    <property type="match status" value="1"/>
</dbReference>
<dbReference type="SUPFAM" id="SSF81383">
    <property type="entry name" value="F-box domain"/>
    <property type="match status" value="1"/>
</dbReference>
<dbReference type="InterPro" id="IPR001810">
    <property type="entry name" value="F-box_dom"/>
</dbReference>
<feature type="domain" description="F-box" evidence="1">
    <location>
        <begin position="1"/>
        <end position="46"/>
    </location>
</feature>
<sequence>MTTVSDLPISILMCILSRLSVKDLYSCRRVCKSWLALVSDPYFAKLHHSVAPTGILVPNLLLRHMRFIEFFESSSSSEHNRNILKFKTSSNFYSDPSSLKNLKHTNSCNGLLCFYEFGECFYICNPIINEYVRIPQAISGSFVLIDFGFGFSSVNNQYKVIRYLCPGNLLDYSLLQVEIYTLGEDSRRSLGIGIVPPSFSNIYRQKGPFLTGALHYLLATTDGFFESICCFDFVNESFRFVPSPSHFGDDHKYPITQMRFSVLSNCLCIGLYLYSEPEPRFDVWMMADYGVKGSWTKVITITEGIDIHIPYHPLRLFDNGEIFMSVQGPKGKTVLVSFDPTTTIFNLVQTCKRKRDFFYSFCGPIPFVPSLVSLKEVVGEQHFKNLERGRRMTIRENGLGRRVSEEEAKLKKAIQHVV</sequence>